<sequence>MNNNCDDDDDDGPLGIHSNFLGRELGASLRASRVTDQDSASSFQPVERKPSPYYYSDLLNQDELGPSAFKSYRKPEPKPPEPVYSQSSKQVNKQNRELESYHPFSAKENFEPKQGGLDFYDFASGRVRKKHRVLEAKGNTSKKKHWDGCERKKSEECVSSVLEADECDSDGRKKVKNYDKREAYVKSTSLDVPPLPRKVDHRKECTKSASLDIPLTEDTDEDVGEQSNKFRPIVPVKDIEEGIEGGDEEEEEVKRDRKKSLKKLGQHNYSYNYNYKDCLTGAPIKTFACDDAFSPAEILQHVINSGNDTKSLLAACLAEWDAHARLMRPLTARALTQCACAIGAQKEYVSSDEEEGYHYSRSALPINSGSVKISSQDSIRRRDFFKEPIPDGKNLGDEFLKGKKVASEGEDSKGDASVREGSVKSDKSLNAREIFCNWGIIVNEKGGFESWNDAYDEHSDSAEAYRIAREILEETENWGTQKNSSLKQECRSAESLDDLDNMSRRGLLYETAFDSKVSRSDDDLEELDRVTNHPVLHSRIGRSKSAVAAPLIESYTRPPRPGSSFSRSSSSASAKGELTSGPKASADEKKHTEEIGEITDRVQQISIVQTPTPPSTAPLPSKFCGHDDFTMNSIRSAPELSTTPSPMRVKDTRLPVKSLRARDSRPTSLLLSSNEPLTSETKYTEPSKESLCQDIKNVVKNGESITKPKLVQNPGLILEIKSRPDLGLNKKLRVPRPRSLLGDMRPVLNQRKGRLKFSSTESMATSSSGGSMESIKSSTSEGNRSTSSSESHRSSSLSSHSSDSVGNVVAITTANLQYHLQQTNPHHNQNNKMHHALSPISDKSSVDPVSETSDNNKNNNSQKSSPEETEQQTNGGQPQQQPQSQQQEQQQQQHHPPKFEMKLKRRALQNKNLINLELQNSSSSNEAQGSDSGISVESRTARSSGISFNQTETDFSDLPFDMPKLRRRRQAEQDSGLNRRLLDADACTSSSATSVDLRDLPFDMPKLRRRLRPGALCESQASSSQSVAEQSNGGVLFRPSMTLSLDLESNVVQSRGLSLNLERGRGCGTMTLGAFTGVDLIDPSLPLEKQVWYHGAITRVEAESLLRTLKEGSYLVRNSESTRQDYSLSLKSAKGFMHMRIQMDNSGQFILGQFSKPFDSIPDMIRHYSINRLPIRGAEHMCLLKPVAAQLL</sequence>
<protein>
    <recommendedName>
        <fullName evidence="4">SH2 domain-containing adapter protein D</fullName>
    </recommendedName>
</protein>
<comment type="function">
    <text evidence="3">May function as an adapter protein.</text>
</comment>
<name>A0AAN8SCC0_POLSC</name>
<accession>A0AAN8SCC0</accession>
<feature type="compositionally biased region" description="Polar residues" evidence="6">
    <location>
        <begin position="84"/>
        <end position="93"/>
    </location>
</feature>
<evidence type="ECO:0000256" key="4">
    <source>
        <dbReference type="ARBA" id="ARBA00074794"/>
    </source>
</evidence>
<feature type="region of interest" description="Disordered" evidence="6">
    <location>
        <begin position="824"/>
        <end position="896"/>
    </location>
</feature>
<organism evidence="8 9">
    <name type="scientific">Polyplax serrata</name>
    <name type="common">Common mouse louse</name>
    <dbReference type="NCBI Taxonomy" id="468196"/>
    <lineage>
        <taxon>Eukaryota</taxon>
        <taxon>Metazoa</taxon>
        <taxon>Ecdysozoa</taxon>
        <taxon>Arthropoda</taxon>
        <taxon>Hexapoda</taxon>
        <taxon>Insecta</taxon>
        <taxon>Pterygota</taxon>
        <taxon>Neoptera</taxon>
        <taxon>Paraneoptera</taxon>
        <taxon>Psocodea</taxon>
        <taxon>Troctomorpha</taxon>
        <taxon>Phthiraptera</taxon>
        <taxon>Anoplura</taxon>
        <taxon>Polyplacidae</taxon>
        <taxon>Polyplax</taxon>
    </lineage>
</organism>
<reference evidence="8 9" key="1">
    <citation type="submission" date="2023-10" db="EMBL/GenBank/DDBJ databases">
        <title>Genomes of two closely related lineages of the louse Polyplax serrata with different host specificities.</title>
        <authorList>
            <person name="Martinu J."/>
            <person name="Tarabai H."/>
            <person name="Stefka J."/>
            <person name="Hypsa V."/>
        </authorList>
    </citation>
    <scope>NUCLEOTIDE SEQUENCE [LARGE SCALE GENOMIC DNA]</scope>
    <source>
        <strain evidence="8">HR10_N</strain>
    </source>
</reference>
<dbReference type="PROSITE" id="PS50001">
    <property type="entry name" value="SH2"/>
    <property type="match status" value="1"/>
</dbReference>
<dbReference type="Pfam" id="PF00017">
    <property type="entry name" value="SH2"/>
    <property type="match status" value="1"/>
</dbReference>
<dbReference type="Proteomes" id="UP001372834">
    <property type="component" value="Unassembled WGS sequence"/>
</dbReference>
<dbReference type="InterPro" id="IPR000980">
    <property type="entry name" value="SH2"/>
</dbReference>
<dbReference type="PANTHER" id="PTHR15127:SF32">
    <property type="entry name" value="HEAVYWEIGHT, ISOFORM A"/>
    <property type="match status" value="1"/>
</dbReference>
<feature type="region of interest" description="Disordered" evidence="6">
    <location>
        <begin position="553"/>
        <end position="631"/>
    </location>
</feature>
<dbReference type="FunFam" id="3.30.505.10:FF:000058">
    <property type="entry name" value="SH2 domain-containing adapter protein D"/>
    <property type="match status" value="1"/>
</dbReference>
<dbReference type="GO" id="GO:0001784">
    <property type="term" value="F:phosphotyrosine residue binding"/>
    <property type="evidence" value="ECO:0007669"/>
    <property type="project" value="TreeGrafter"/>
</dbReference>
<feature type="region of interest" description="Disordered" evidence="6">
    <location>
        <begin position="31"/>
        <end position="98"/>
    </location>
</feature>
<dbReference type="InterPro" id="IPR051846">
    <property type="entry name" value="SH2_domain_adapters"/>
</dbReference>
<gene>
    <name evidence="8" type="ORF">RUM43_000338</name>
</gene>
<evidence type="ECO:0000313" key="8">
    <source>
        <dbReference type="EMBL" id="KAK6644073.1"/>
    </source>
</evidence>
<keyword evidence="2 5" id="KW-0727">SH2 domain</keyword>
<evidence type="ECO:0000313" key="9">
    <source>
        <dbReference type="Proteomes" id="UP001372834"/>
    </source>
</evidence>
<feature type="compositionally biased region" description="Low complexity" evidence="6">
    <location>
        <begin position="871"/>
        <end position="894"/>
    </location>
</feature>
<evidence type="ECO:0000259" key="7">
    <source>
        <dbReference type="PROSITE" id="PS50001"/>
    </source>
</evidence>
<evidence type="ECO:0000256" key="3">
    <source>
        <dbReference type="ARBA" id="ARBA00057390"/>
    </source>
</evidence>
<dbReference type="EMBL" id="JAWJWE010000001">
    <property type="protein sequence ID" value="KAK6644073.1"/>
    <property type="molecule type" value="Genomic_DNA"/>
</dbReference>
<evidence type="ECO:0000256" key="1">
    <source>
        <dbReference type="ARBA" id="ARBA00022553"/>
    </source>
</evidence>
<feature type="compositionally biased region" description="Low complexity" evidence="6">
    <location>
        <begin position="850"/>
        <end position="864"/>
    </location>
</feature>
<dbReference type="AlphaFoldDB" id="A0AAN8SCC0"/>
<dbReference type="SUPFAM" id="SSF55550">
    <property type="entry name" value="SH2 domain"/>
    <property type="match status" value="1"/>
</dbReference>
<feature type="region of interest" description="Disordered" evidence="6">
    <location>
        <begin position="395"/>
        <end position="423"/>
    </location>
</feature>
<dbReference type="PRINTS" id="PR00401">
    <property type="entry name" value="SH2DOMAIN"/>
</dbReference>
<dbReference type="InterPro" id="IPR036860">
    <property type="entry name" value="SH2_dom_sf"/>
</dbReference>
<evidence type="ECO:0000256" key="6">
    <source>
        <dbReference type="SAM" id="MobiDB-lite"/>
    </source>
</evidence>
<feature type="domain" description="SH2" evidence="7">
    <location>
        <begin position="1092"/>
        <end position="1187"/>
    </location>
</feature>
<comment type="caution">
    <text evidence="8">The sequence shown here is derived from an EMBL/GenBank/DDBJ whole genome shotgun (WGS) entry which is preliminary data.</text>
</comment>
<proteinExistence type="predicted"/>
<feature type="region of interest" description="Disordered" evidence="6">
    <location>
        <begin position="737"/>
        <end position="804"/>
    </location>
</feature>
<evidence type="ECO:0000256" key="2">
    <source>
        <dbReference type="ARBA" id="ARBA00022999"/>
    </source>
</evidence>
<dbReference type="SMART" id="SM00252">
    <property type="entry name" value="SH2"/>
    <property type="match status" value="1"/>
</dbReference>
<feature type="region of interest" description="Disordered" evidence="6">
    <location>
        <begin position="918"/>
        <end position="962"/>
    </location>
</feature>
<feature type="compositionally biased region" description="Basic and acidic residues" evidence="6">
    <location>
        <begin position="585"/>
        <end position="600"/>
    </location>
</feature>
<dbReference type="Gene3D" id="3.30.505.10">
    <property type="entry name" value="SH2 domain"/>
    <property type="match status" value="1"/>
</dbReference>
<feature type="compositionally biased region" description="Low complexity" evidence="6">
    <location>
        <begin position="562"/>
        <end position="573"/>
    </location>
</feature>
<dbReference type="PANTHER" id="PTHR15127">
    <property type="entry name" value="HEAVYWEIGHT, ISOFORM A"/>
    <property type="match status" value="1"/>
</dbReference>
<keyword evidence="1" id="KW-0597">Phosphoprotein</keyword>
<feature type="compositionally biased region" description="Low complexity" evidence="6">
    <location>
        <begin position="758"/>
        <end position="804"/>
    </location>
</feature>
<dbReference type="CDD" id="cd09945">
    <property type="entry name" value="SH2_SHB_SHD_SHE_SHF_like"/>
    <property type="match status" value="1"/>
</dbReference>
<feature type="compositionally biased region" description="Polar residues" evidence="6">
    <location>
        <begin position="926"/>
        <end position="953"/>
    </location>
</feature>
<evidence type="ECO:0000256" key="5">
    <source>
        <dbReference type="PROSITE-ProRule" id="PRU00191"/>
    </source>
</evidence>